<evidence type="ECO:0000256" key="1">
    <source>
        <dbReference type="SAM" id="MobiDB-lite"/>
    </source>
</evidence>
<accession>A0A7K3NQX7</accession>
<feature type="region of interest" description="Disordered" evidence="1">
    <location>
        <begin position="220"/>
        <end position="297"/>
    </location>
</feature>
<proteinExistence type="predicted"/>
<feature type="signal peptide" evidence="2">
    <location>
        <begin position="1"/>
        <end position="30"/>
    </location>
</feature>
<dbReference type="AlphaFoldDB" id="A0A7K3NQX7"/>
<feature type="region of interest" description="Disordered" evidence="1">
    <location>
        <begin position="122"/>
        <end position="148"/>
    </location>
</feature>
<keyword evidence="4" id="KW-1185">Reference proteome</keyword>
<evidence type="ECO:0000313" key="4">
    <source>
        <dbReference type="Proteomes" id="UP000469724"/>
    </source>
</evidence>
<comment type="caution">
    <text evidence="3">The sequence shown here is derived from an EMBL/GenBank/DDBJ whole genome shotgun (WGS) entry which is preliminary data.</text>
</comment>
<dbReference type="Proteomes" id="UP000469724">
    <property type="component" value="Unassembled WGS sequence"/>
</dbReference>
<reference evidence="3 4" key="1">
    <citation type="submission" date="2020-02" db="EMBL/GenBank/DDBJ databases">
        <title>Comparative genomics of sulfur disproportionating microorganisms.</title>
        <authorList>
            <person name="Ward L.M."/>
            <person name="Bertran E."/>
            <person name="Johnston D.T."/>
        </authorList>
    </citation>
    <scope>NUCLEOTIDE SEQUENCE [LARGE SCALE GENOMIC DNA]</scope>
    <source>
        <strain evidence="3 4">DSM 3696</strain>
    </source>
</reference>
<feature type="chain" id="PRO_5029729972" description="Secretin/TonB short N-terminal domain-containing protein" evidence="2">
    <location>
        <begin position="31"/>
        <end position="297"/>
    </location>
</feature>
<evidence type="ECO:0000256" key="2">
    <source>
        <dbReference type="SAM" id="SignalP"/>
    </source>
</evidence>
<organism evidence="3 4">
    <name type="scientific">Desulfolutivibrio sulfodismutans</name>
    <dbReference type="NCBI Taxonomy" id="63561"/>
    <lineage>
        <taxon>Bacteria</taxon>
        <taxon>Pseudomonadati</taxon>
        <taxon>Thermodesulfobacteriota</taxon>
        <taxon>Desulfovibrionia</taxon>
        <taxon>Desulfovibrionales</taxon>
        <taxon>Desulfovibrionaceae</taxon>
        <taxon>Desulfolutivibrio</taxon>
    </lineage>
</organism>
<evidence type="ECO:0008006" key="5">
    <source>
        <dbReference type="Google" id="ProtNLM"/>
    </source>
</evidence>
<sequence length="297" mass="31294">MAAYTPLRRLVLLSALSLACLGAIPGPAQAASPGAGATQTAPAQLVTIDAKTMRLADILKKIHEQTGFTVVIDEKYLDTPLTLRISRLDAEAAARRLAQKLSLNNYALMMDAPHKTITLRPVGAPPPAKKPGLGEDAGNPPTGLADEDALAKGPEASVDPMDEMVIPPDEEGKGMTRREYEAAMAAASQNVDPMDEMVIPPDEEGGKGMTRREYEAAVAAANQNIDPMDVEVIPPDGEGGKGMTKREFEAAVASANQNTDSMEEMVIPPDGEGGKGMTRREFEAARAAASQAPAEQP</sequence>
<evidence type="ECO:0000313" key="3">
    <source>
        <dbReference type="EMBL" id="NDY57609.1"/>
    </source>
</evidence>
<feature type="compositionally biased region" description="Low complexity" evidence="1">
    <location>
        <begin position="285"/>
        <end position="297"/>
    </location>
</feature>
<dbReference type="EMBL" id="JAAGRQ010000054">
    <property type="protein sequence ID" value="NDY57609.1"/>
    <property type="molecule type" value="Genomic_DNA"/>
</dbReference>
<dbReference type="RefSeq" id="WP_163302696.1">
    <property type="nucleotide sequence ID" value="NZ_JAAGRQ010000054.1"/>
</dbReference>
<protein>
    <recommendedName>
        <fullName evidence="5">Secretin/TonB short N-terminal domain-containing protein</fullName>
    </recommendedName>
</protein>
<keyword evidence="2" id="KW-0732">Signal</keyword>
<name>A0A7K3NQX7_9BACT</name>
<gene>
    <name evidence="3" type="ORF">G3N56_12795</name>
</gene>